<organism evidence="12 13">
    <name type="scientific">Chytriomyces confervae</name>
    <dbReference type="NCBI Taxonomy" id="246404"/>
    <lineage>
        <taxon>Eukaryota</taxon>
        <taxon>Fungi</taxon>
        <taxon>Fungi incertae sedis</taxon>
        <taxon>Chytridiomycota</taxon>
        <taxon>Chytridiomycota incertae sedis</taxon>
        <taxon>Chytridiomycetes</taxon>
        <taxon>Chytridiales</taxon>
        <taxon>Chytriomycetaceae</taxon>
        <taxon>Chytriomyces</taxon>
    </lineage>
</organism>
<keyword evidence="8" id="KW-0129">CBS domain</keyword>
<evidence type="ECO:0000256" key="5">
    <source>
        <dbReference type="ARBA" id="ARBA00023065"/>
    </source>
</evidence>
<dbReference type="PROSITE" id="PS51371">
    <property type="entry name" value="CBS"/>
    <property type="match status" value="1"/>
</dbReference>
<keyword evidence="4 9" id="KW-1133">Transmembrane helix</keyword>
<evidence type="ECO:0000259" key="11">
    <source>
        <dbReference type="PROSITE" id="PS51371"/>
    </source>
</evidence>
<evidence type="ECO:0000313" key="12">
    <source>
        <dbReference type="EMBL" id="TPX75808.1"/>
    </source>
</evidence>
<feature type="compositionally biased region" description="Polar residues" evidence="10">
    <location>
        <begin position="1"/>
        <end position="14"/>
    </location>
</feature>
<evidence type="ECO:0000256" key="6">
    <source>
        <dbReference type="ARBA" id="ARBA00023136"/>
    </source>
</evidence>
<dbReference type="InterPro" id="IPR014743">
    <property type="entry name" value="Cl-channel_core"/>
</dbReference>
<keyword evidence="7 9" id="KW-0868">Chloride</keyword>
<feature type="region of interest" description="Disordered" evidence="10">
    <location>
        <begin position="1"/>
        <end position="27"/>
    </location>
</feature>
<accession>A0A507FK65</accession>
<feature type="compositionally biased region" description="Low complexity" evidence="10">
    <location>
        <begin position="88"/>
        <end position="105"/>
    </location>
</feature>
<evidence type="ECO:0000256" key="4">
    <source>
        <dbReference type="ARBA" id="ARBA00022989"/>
    </source>
</evidence>
<dbReference type="Pfam" id="PF00654">
    <property type="entry name" value="Voltage_CLC"/>
    <property type="match status" value="2"/>
</dbReference>
<dbReference type="Gene3D" id="1.10.3080.10">
    <property type="entry name" value="Clc chloride channel"/>
    <property type="match status" value="2"/>
</dbReference>
<keyword evidence="3 9" id="KW-0812">Transmembrane</keyword>
<feature type="transmembrane region" description="Helical" evidence="9">
    <location>
        <begin position="481"/>
        <end position="501"/>
    </location>
</feature>
<dbReference type="Gene3D" id="3.90.1280.20">
    <property type="match status" value="1"/>
</dbReference>
<keyword evidence="5 9" id="KW-0406">Ion transport</keyword>
<comment type="caution">
    <text evidence="9">Lacks conserved residue(s) required for the propagation of feature annotation.</text>
</comment>
<protein>
    <recommendedName>
        <fullName evidence="9">Chloride channel protein</fullName>
    </recommendedName>
</protein>
<dbReference type="PANTHER" id="PTHR45711">
    <property type="entry name" value="CHLORIDE CHANNEL PROTEIN"/>
    <property type="match status" value="1"/>
</dbReference>
<name>A0A507FK65_9FUNG</name>
<feature type="transmembrane region" description="Helical" evidence="9">
    <location>
        <begin position="224"/>
        <end position="244"/>
    </location>
</feature>
<feature type="region of interest" description="Disordered" evidence="10">
    <location>
        <begin position="39"/>
        <end position="118"/>
    </location>
</feature>
<feature type="transmembrane region" description="Helical" evidence="9">
    <location>
        <begin position="337"/>
        <end position="353"/>
    </location>
</feature>
<dbReference type="InterPro" id="IPR001807">
    <property type="entry name" value="ClC"/>
</dbReference>
<keyword evidence="13" id="KW-1185">Reference proteome</keyword>
<evidence type="ECO:0000313" key="13">
    <source>
        <dbReference type="Proteomes" id="UP000320333"/>
    </source>
</evidence>
<dbReference type="InterPro" id="IPR000644">
    <property type="entry name" value="CBS_dom"/>
</dbReference>
<evidence type="ECO:0000256" key="1">
    <source>
        <dbReference type="ARBA" id="ARBA00004141"/>
    </source>
</evidence>
<dbReference type="InterPro" id="IPR046342">
    <property type="entry name" value="CBS_dom_sf"/>
</dbReference>
<dbReference type="AlphaFoldDB" id="A0A507FK65"/>
<proteinExistence type="inferred from homology"/>
<dbReference type="CDD" id="cd04591">
    <property type="entry name" value="CBS_pair_voltage-gated_CLC_euk_bac"/>
    <property type="match status" value="1"/>
</dbReference>
<dbReference type="PRINTS" id="PR00762">
    <property type="entry name" value="CLCHANNEL"/>
</dbReference>
<evidence type="ECO:0000256" key="9">
    <source>
        <dbReference type="RuleBase" id="RU361221"/>
    </source>
</evidence>
<dbReference type="STRING" id="246404.A0A507FK65"/>
<dbReference type="CDD" id="cd03684">
    <property type="entry name" value="ClC_3_like"/>
    <property type="match status" value="1"/>
</dbReference>
<feature type="transmembrane region" description="Helical" evidence="9">
    <location>
        <begin position="427"/>
        <end position="447"/>
    </location>
</feature>
<keyword evidence="6 9" id="KW-0472">Membrane</keyword>
<dbReference type="SUPFAM" id="SSF54631">
    <property type="entry name" value="CBS-domain pair"/>
    <property type="match status" value="1"/>
</dbReference>
<comment type="similarity">
    <text evidence="9">Belongs to the chloride channel (TC 2.A.49) family.</text>
</comment>
<reference evidence="12 13" key="1">
    <citation type="journal article" date="2019" name="Sci. Rep.">
        <title>Comparative genomics of chytrid fungi reveal insights into the obligate biotrophic and pathogenic lifestyle of Synchytrium endobioticum.</title>
        <authorList>
            <person name="van de Vossenberg B.T.L.H."/>
            <person name="Warris S."/>
            <person name="Nguyen H.D.T."/>
            <person name="van Gent-Pelzer M.P.E."/>
            <person name="Joly D.L."/>
            <person name="van de Geest H.C."/>
            <person name="Bonants P.J.M."/>
            <person name="Smith D.S."/>
            <person name="Levesque C.A."/>
            <person name="van der Lee T.A.J."/>
        </authorList>
    </citation>
    <scope>NUCLEOTIDE SEQUENCE [LARGE SCALE GENOMIC DNA]</scope>
    <source>
        <strain evidence="12 13">CBS 675.73</strain>
    </source>
</reference>
<comment type="subcellular location">
    <subcellularLocation>
        <location evidence="1 9">Membrane</location>
        <topology evidence="1 9">Multi-pass membrane protein</topology>
    </subcellularLocation>
</comment>
<dbReference type="SUPFAM" id="SSF81340">
    <property type="entry name" value="Clc chloride channel"/>
    <property type="match status" value="1"/>
</dbReference>
<feature type="domain" description="CBS" evidence="11">
    <location>
        <begin position="751"/>
        <end position="812"/>
    </location>
</feature>
<dbReference type="GO" id="GO:0005886">
    <property type="term" value="C:plasma membrane"/>
    <property type="evidence" value="ECO:0007669"/>
    <property type="project" value="TreeGrafter"/>
</dbReference>
<feature type="compositionally biased region" description="Polar residues" evidence="10">
    <location>
        <begin position="78"/>
        <end position="87"/>
    </location>
</feature>
<feature type="transmembrane region" description="Helical" evidence="9">
    <location>
        <begin position="577"/>
        <end position="601"/>
    </location>
</feature>
<evidence type="ECO:0000256" key="2">
    <source>
        <dbReference type="ARBA" id="ARBA00022448"/>
    </source>
</evidence>
<dbReference type="GO" id="GO:0005247">
    <property type="term" value="F:voltage-gated chloride channel activity"/>
    <property type="evidence" value="ECO:0007669"/>
    <property type="project" value="TreeGrafter"/>
</dbReference>
<sequence>MDHPSSETTSTASLGSPPLRPRTPLSAFETLKHNMVNALSVKGQTSEASSDVRLSIERETGRSRRYPRDPTPAAQPEPNANSPLPTTIASAIPVSSPSIPPSDTLSDTRTDSLDSPSRSVRFPLLSRINAFSASLSNMHMNLSVPPGVYTGPRSNTVRVSNPMTLSSASNNDADWTAFSDRRVGYDDFTTIDWLHDDAKDRLRVRLLRNYKGIKGRLMRAIDAVQAWIVVLLIGIATGLTAGVIDVSSIWLNDMKEGYCSAGFYLSKKFCCWHRPALAAALVKLYAPYAAGEGVPEIKTILGGFVIKKFLGGWTLLIKTLGISLTVGSGLSLGKEGPLVHIACCFGNIIPRIFKKYRDNEAKKRHLLSASSAAGISVAFGAPIGGVLFALEEVSYYFPYKTMWRSFFCAMNTRLAKYRKLYWNDKPILEVVIVALITGFIGFAHVYLRVSTVDLVANLFRECADIDGDFHGMCASSHQGQVVILLLFAACIKFFLTALTFGTRIPAGIFTPSIAIGALVGRALGILLSMLQSAYPTDPYFTSCTIKPISNPCITPATYSIIGAAAFLSGTTRITMSLTVIMFELTGALSYMLPIMVTVLTAKWVGDWSSGRGGGLYGEMISLGGYPFLDGGDEYIGTGEVGDIMTRVDDLKVIPGCEFTVDDVERILVGTRFKGFPVVVGMGDLTVVGFAGRAELRYAIATAKSNSRPNAILNFISGDGMMSMSPFPSTSPVEAPSAPGNSSGSIDMRQWINPTPMTMAIDFPISLCVEFFKKMGVRYVLVTERESGVLAGIVTKKDLLRHVMSVRDWNDPETVNRGEDSRGRKEGSGIGGPHERADLADDLTHGPSVKTQ</sequence>
<dbReference type="GO" id="GO:0005769">
    <property type="term" value="C:early endosome"/>
    <property type="evidence" value="ECO:0007669"/>
    <property type="project" value="TreeGrafter"/>
</dbReference>
<evidence type="ECO:0000256" key="10">
    <source>
        <dbReference type="SAM" id="MobiDB-lite"/>
    </source>
</evidence>
<feature type="compositionally biased region" description="Basic and acidic residues" evidence="10">
    <location>
        <begin position="54"/>
        <end position="68"/>
    </location>
</feature>
<gene>
    <name evidence="12" type="ORF">CcCBS67573_g02927</name>
</gene>
<dbReference type="Pfam" id="PF00571">
    <property type="entry name" value="CBS"/>
    <property type="match status" value="1"/>
</dbReference>
<dbReference type="EMBL" id="QEAP01000067">
    <property type="protein sequence ID" value="TPX75808.1"/>
    <property type="molecule type" value="Genomic_DNA"/>
</dbReference>
<feature type="transmembrane region" description="Helical" evidence="9">
    <location>
        <begin position="365"/>
        <end position="390"/>
    </location>
</feature>
<dbReference type="Proteomes" id="UP000320333">
    <property type="component" value="Unassembled WGS sequence"/>
</dbReference>
<feature type="region of interest" description="Disordered" evidence="10">
    <location>
        <begin position="725"/>
        <end position="748"/>
    </location>
</feature>
<evidence type="ECO:0000256" key="3">
    <source>
        <dbReference type="ARBA" id="ARBA00022692"/>
    </source>
</evidence>
<feature type="compositionally biased region" description="Basic and acidic residues" evidence="10">
    <location>
        <begin position="810"/>
        <end position="843"/>
    </location>
</feature>
<feature type="transmembrane region" description="Helical" evidence="9">
    <location>
        <begin position="508"/>
        <end position="530"/>
    </location>
</feature>
<keyword evidence="2 9" id="KW-0813">Transport</keyword>
<evidence type="ECO:0000256" key="8">
    <source>
        <dbReference type="PROSITE-ProRule" id="PRU00703"/>
    </source>
</evidence>
<dbReference type="GO" id="GO:0005794">
    <property type="term" value="C:Golgi apparatus"/>
    <property type="evidence" value="ECO:0007669"/>
    <property type="project" value="TreeGrafter"/>
</dbReference>
<feature type="region of interest" description="Disordered" evidence="10">
    <location>
        <begin position="810"/>
        <end position="851"/>
    </location>
</feature>
<dbReference type="OrthoDB" id="44789at2759"/>
<evidence type="ECO:0000256" key="7">
    <source>
        <dbReference type="ARBA" id="ARBA00023214"/>
    </source>
</evidence>
<dbReference type="PANTHER" id="PTHR45711:SF6">
    <property type="entry name" value="CHLORIDE CHANNEL PROTEIN"/>
    <property type="match status" value="1"/>
</dbReference>
<comment type="caution">
    <text evidence="12">The sequence shown here is derived from an EMBL/GenBank/DDBJ whole genome shotgun (WGS) entry which is preliminary data.</text>
</comment>
<dbReference type="Gene3D" id="3.10.580.20">
    <property type="match status" value="1"/>
</dbReference>